<feature type="signal peptide" evidence="1">
    <location>
        <begin position="1"/>
        <end position="18"/>
    </location>
</feature>
<feature type="chain" id="PRO_5003440114" evidence="1">
    <location>
        <begin position="19"/>
        <end position="39"/>
    </location>
</feature>
<dbReference type="InParanoid" id="G2XZW8"/>
<dbReference type="AlphaFoldDB" id="G2XZW8"/>
<keyword evidence="1" id="KW-0732">Signal</keyword>
<evidence type="ECO:0000256" key="1">
    <source>
        <dbReference type="SAM" id="SignalP"/>
    </source>
</evidence>
<sequence length="39" mass="4024">MAFSSFLVLLYVARVSVAGFNSGLSHNGVSSAFEKAGSD</sequence>
<reference evidence="3" key="1">
    <citation type="journal article" date="2011" name="PLoS Genet.">
        <title>Genomic analysis of the necrotrophic fungal pathogens Sclerotinia sclerotiorum and Botrytis cinerea.</title>
        <authorList>
            <person name="Amselem J."/>
            <person name="Cuomo C.A."/>
            <person name="van Kan J.A."/>
            <person name="Viaud M."/>
            <person name="Benito E.P."/>
            <person name="Couloux A."/>
            <person name="Coutinho P.M."/>
            <person name="de Vries R.P."/>
            <person name="Dyer P.S."/>
            <person name="Fillinger S."/>
            <person name="Fournier E."/>
            <person name="Gout L."/>
            <person name="Hahn M."/>
            <person name="Kohn L."/>
            <person name="Lapalu N."/>
            <person name="Plummer K.M."/>
            <person name="Pradier J.M."/>
            <person name="Quevillon E."/>
            <person name="Sharon A."/>
            <person name="Simon A."/>
            <person name="ten Have A."/>
            <person name="Tudzynski B."/>
            <person name="Tudzynski P."/>
            <person name="Wincker P."/>
            <person name="Andrew M."/>
            <person name="Anthouard V."/>
            <person name="Beever R.E."/>
            <person name="Beffa R."/>
            <person name="Benoit I."/>
            <person name="Bouzid O."/>
            <person name="Brault B."/>
            <person name="Chen Z."/>
            <person name="Choquer M."/>
            <person name="Collemare J."/>
            <person name="Cotton P."/>
            <person name="Danchin E.G."/>
            <person name="Da Silva C."/>
            <person name="Gautier A."/>
            <person name="Giraud C."/>
            <person name="Giraud T."/>
            <person name="Gonzalez C."/>
            <person name="Grossetete S."/>
            <person name="Guldener U."/>
            <person name="Henrissat B."/>
            <person name="Howlett B.J."/>
            <person name="Kodira C."/>
            <person name="Kretschmer M."/>
            <person name="Lappartient A."/>
            <person name="Leroch M."/>
            <person name="Levis C."/>
            <person name="Mauceli E."/>
            <person name="Neuveglise C."/>
            <person name="Oeser B."/>
            <person name="Pearson M."/>
            <person name="Poulain J."/>
            <person name="Poussereau N."/>
            <person name="Quesneville H."/>
            <person name="Rascle C."/>
            <person name="Schumacher J."/>
            <person name="Segurens B."/>
            <person name="Sexton A."/>
            <person name="Silva E."/>
            <person name="Sirven C."/>
            <person name="Soanes D.M."/>
            <person name="Talbot N.J."/>
            <person name="Templeton M."/>
            <person name="Yandava C."/>
            <person name="Yarden O."/>
            <person name="Zeng Q."/>
            <person name="Rollins J.A."/>
            <person name="Lebrun M.H."/>
            <person name="Dickman M."/>
        </authorList>
    </citation>
    <scope>NUCLEOTIDE SEQUENCE [LARGE SCALE GENOMIC DNA]</scope>
    <source>
        <strain evidence="3">T4</strain>
    </source>
</reference>
<dbReference type="HOGENOM" id="CLU_3319947_0_0_1"/>
<name>G2XZW8_BOTF4</name>
<dbReference type="Proteomes" id="UP000008177">
    <property type="component" value="Unplaced contigs"/>
</dbReference>
<accession>G2XZW8</accession>
<proteinExistence type="predicted"/>
<organism evidence="2 3">
    <name type="scientific">Botryotinia fuckeliana (strain T4)</name>
    <name type="common">Noble rot fungus</name>
    <name type="synonym">Botrytis cinerea</name>
    <dbReference type="NCBI Taxonomy" id="999810"/>
    <lineage>
        <taxon>Eukaryota</taxon>
        <taxon>Fungi</taxon>
        <taxon>Dikarya</taxon>
        <taxon>Ascomycota</taxon>
        <taxon>Pezizomycotina</taxon>
        <taxon>Leotiomycetes</taxon>
        <taxon>Helotiales</taxon>
        <taxon>Sclerotiniaceae</taxon>
        <taxon>Botrytis</taxon>
    </lineage>
</organism>
<evidence type="ECO:0000313" key="3">
    <source>
        <dbReference type="Proteomes" id="UP000008177"/>
    </source>
</evidence>
<gene>
    <name evidence="2" type="ORF">BofuT4_P050230.1</name>
</gene>
<protein>
    <submittedName>
        <fullName evidence="2">Uncharacterized protein</fullName>
    </submittedName>
</protein>
<evidence type="ECO:0000313" key="2">
    <source>
        <dbReference type="EMBL" id="CCD46005.1"/>
    </source>
</evidence>
<dbReference type="EMBL" id="FQ790278">
    <property type="protein sequence ID" value="CCD46005.1"/>
    <property type="molecule type" value="Genomic_DNA"/>
</dbReference>